<dbReference type="Gene3D" id="3.90.25.10">
    <property type="entry name" value="UDP-galactose 4-epimerase, domain 1"/>
    <property type="match status" value="1"/>
</dbReference>
<reference evidence="2 3" key="1">
    <citation type="submission" date="2019-03" db="EMBL/GenBank/DDBJ databases">
        <title>Draft genome sequences of novel Actinobacteria.</title>
        <authorList>
            <person name="Sahin N."/>
            <person name="Ay H."/>
            <person name="Saygin H."/>
        </authorList>
    </citation>
    <scope>NUCLEOTIDE SEQUENCE [LARGE SCALE GENOMIC DNA]</scope>
    <source>
        <strain evidence="2 3">6K102</strain>
    </source>
</reference>
<evidence type="ECO:0000313" key="3">
    <source>
        <dbReference type="Proteomes" id="UP000295136"/>
    </source>
</evidence>
<dbReference type="Pfam" id="PF13460">
    <property type="entry name" value="NAD_binding_10"/>
    <property type="match status" value="1"/>
</dbReference>
<dbReference type="InterPro" id="IPR051604">
    <property type="entry name" value="Ergot_Alk_Oxidoreductase"/>
</dbReference>
<dbReference type="SUPFAM" id="SSF51735">
    <property type="entry name" value="NAD(P)-binding Rossmann-fold domains"/>
    <property type="match status" value="1"/>
</dbReference>
<organism evidence="2 3">
    <name type="scientific">Nonomuraea mesophila</name>
    <dbReference type="NCBI Taxonomy" id="2530382"/>
    <lineage>
        <taxon>Bacteria</taxon>
        <taxon>Bacillati</taxon>
        <taxon>Actinomycetota</taxon>
        <taxon>Actinomycetes</taxon>
        <taxon>Streptosporangiales</taxon>
        <taxon>Streptosporangiaceae</taxon>
        <taxon>Nonomuraea</taxon>
    </lineage>
</organism>
<dbReference type="AlphaFoldDB" id="A0A4R5FDH3"/>
<keyword evidence="3" id="KW-1185">Reference proteome</keyword>
<gene>
    <name evidence="2" type="ORF">E1295_22460</name>
</gene>
<dbReference type="InterPro" id="IPR036291">
    <property type="entry name" value="NAD(P)-bd_dom_sf"/>
</dbReference>
<feature type="domain" description="NAD(P)-binding" evidence="1">
    <location>
        <begin position="6"/>
        <end position="174"/>
    </location>
</feature>
<accession>A0A4R5FDH3</accession>
<dbReference type="PANTHER" id="PTHR43162:SF1">
    <property type="entry name" value="PRESTALK A DIFFERENTIATION PROTEIN A"/>
    <property type="match status" value="1"/>
</dbReference>
<dbReference type="EMBL" id="SMLD01000059">
    <property type="protein sequence ID" value="TDE47517.1"/>
    <property type="molecule type" value="Genomic_DNA"/>
</dbReference>
<evidence type="ECO:0000313" key="2">
    <source>
        <dbReference type="EMBL" id="TDE47517.1"/>
    </source>
</evidence>
<dbReference type="Gene3D" id="3.40.50.720">
    <property type="entry name" value="NAD(P)-binding Rossmann-like Domain"/>
    <property type="match status" value="1"/>
</dbReference>
<dbReference type="Proteomes" id="UP000295136">
    <property type="component" value="Unassembled WGS sequence"/>
</dbReference>
<name>A0A4R5FDH3_9ACTN</name>
<dbReference type="PANTHER" id="PTHR43162">
    <property type="match status" value="1"/>
</dbReference>
<dbReference type="RefSeq" id="WP_132632302.1">
    <property type="nucleotide sequence ID" value="NZ_SMLD01000059.1"/>
</dbReference>
<evidence type="ECO:0000259" key="1">
    <source>
        <dbReference type="Pfam" id="PF13460"/>
    </source>
</evidence>
<proteinExistence type="predicted"/>
<sequence length="275" mass="29241">MILVTGATGNVGRCIVRRMTAAGHQVKALTRNPGAVFDGAEVVVGDLDEQRTLPGCLEGVNKAYVMGMGPRTAEQVATFVHAAAGLRHIVLMSSLSVELERGGVVARWHREAEGAVRKSGIPWTFLRPGVFMSNALQWAASIRAEGVVRSVTGDTPVAPVHPDDIAAVAVTALSSTGHEGRAYALTGPERTSPSAQTRLLGDLLERRLTFEAVPAEAGVRSMTAFGISAEEAEVSVHSAREDNLFGIPLTTIHDLTGLAPRTFRDWAAENLNAFR</sequence>
<comment type="caution">
    <text evidence="2">The sequence shown here is derived from an EMBL/GenBank/DDBJ whole genome shotgun (WGS) entry which is preliminary data.</text>
</comment>
<dbReference type="InterPro" id="IPR016040">
    <property type="entry name" value="NAD(P)-bd_dom"/>
</dbReference>
<protein>
    <submittedName>
        <fullName evidence="2">NAD-dependent epimerase/dehydratase family protein</fullName>
    </submittedName>
</protein>